<proteinExistence type="predicted"/>
<evidence type="ECO:0000256" key="1">
    <source>
        <dbReference type="ARBA" id="ARBA00004496"/>
    </source>
</evidence>
<accession>A0A927RMT8</accession>
<organism evidence="7 8">
    <name type="scientific">Actinopolymorpha pittospori</name>
    <dbReference type="NCBI Taxonomy" id="648752"/>
    <lineage>
        <taxon>Bacteria</taxon>
        <taxon>Bacillati</taxon>
        <taxon>Actinomycetota</taxon>
        <taxon>Actinomycetes</taxon>
        <taxon>Propionibacteriales</taxon>
        <taxon>Actinopolymorphaceae</taxon>
        <taxon>Actinopolymorpha</taxon>
    </lineage>
</organism>
<evidence type="ECO:0000313" key="7">
    <source>
        <dbReference type="EMBL" id="MBE1609303.1"/>
    </source>
</evidence>
<comment type="subunit">
    <text evidence="2">Homotetramer.</text>
</comment>
<keyword evidence="8" id="KW-1185">Reference proteome</keyword>
<keyword evidence="4" id="KW-0521">NADP</keyword>
<evidence type="ECO:0000256" key="2">
    <source>
        <dbReference type="ARBA" id="ARBA00011881"/>
    </source>
</evidence>
<keyword evidence="3" id="KW-0963">Cytoplasm</keyword>
<protein>
    <submittedName>
        <fullName evidence="7">NADPH:quinone reductase-like Zn-dependent oxidoreductase</fullName>
    </submittedName>
</protein>
<dbReference type="RefSeq" id="WP_192752901.1">
    <property type="nucleotide sequence ID" value="NZ_BAABJL010000142.1"/>
</dbReference>
<dbReference type="PROSITE" id="PS01162">
    <property type="entry name" value="QOR_ZETA_CRYSTAL"/>
    <property type="match status" value="1"/>
</dbReference>
<dbReference type="GO" id="GO:0008270">
    <property type="term" value="F:zinc ion binding"/>
    <property type="evidence" value="ECO:0007669"/>
    <property type="project" value="InterPro"/>
</dbReference>
<dbReference type="GO" id="GO:0003723">
    <property type="term" value="F:RNA binding"/>
    <property type="evidence" value="ECO:0007669"/>
    <property type="project" value="UniProtKB-KW"/>
</dbReference>
<dbReference type="GO" id="GO:0005737">
    <property type="term" value="C:cytoplasm"/>
    <property type="evidence" value="ECO:0007669"/>
    <property type="project" value="UniProtKB-SubCell"/>
</dbReference>
<dbReference type="CDD" id="cd05289">
    <property type="entry name" value="MDR_like_2"/>
    <property type="match status" value="1"/>
</dbReference>
<evidence type="ECO:0000256" key="3">
    <source>
        <dbReference type="ARBA" id="ARBA00022490"/>
    </source>
</evidence>
<dbReference type="Gene3D" id="3.90.180.10">
    <property type="entry name" value="Medium-chain alcohol dehydrogenases, catalytic domain"/>
    <property type="match status" value="1"/>
</dbReference>
<evidence type="ECO:0000256" key="5">
    <source>
        <dbReference type="ARBA" id="ARBA00022884"/>
    </source>
</evidence>
<reference evidence="7" key="1">
    <citation type="submission" date="2020-10" db="EMBL/GenBank/DDBJ databases">
        <title>Sequencing the genomes of 1000 actinobacteria strains.</title>
        <authorList>
            <person name="Klenk H.-P."/>
        </authorList>
    </citation>
    <scope>NUCLEOTIDE SEQUENCE</scope>
    <source>
        <strain evidence="7">DSM 45354</strain>
    </source>
</reference>
<dbReference type="PANTHER" id="PTHR44154">
    <property type="entry name" value="QUINONE OXIDOREDUCTASE"/>
    <property type="match status" value="1"/>
</dbReference>
<dbReference type="SUPFAM" id="SSF50129">
    <property type="entry name" value="GroES-like"/>
    <property type="match status" value="1"/>
</dbReference>
<dbReference type="InterPro" id="IPR051603">
    <property type="entry name" value="Zinc-ADH_QOR/CCCR"/>
</dbReference>
<comment type="caution">
    <text evidence="7">The sequence shown here is derived from an EMBL/GenBank/DDBJ whole genome shotgun (WGS) entry which is preliminary data.</text>
</comment>
<comment type="subcellular location">
    <subcellularLocation>
        <location evidence="1">Cytoplasm</location>
    </subcellularLocation>
</comment>
<name>A0A927RMT8_9ACTN</name>
<dbReference type="SUPFAM" id="SSF51735">
    <property type="entry name" value="NAD(P)-binding Rossmann-fold domains"/>
    <property type="match status" value="1"/>
</dbReference>
<feature type="domain" description="Enoyl reductase (ER)" evidence="6">
    <location>
        <begin position="14"/>
        <end position="305"/>
    </location>
</feature>
<evidence type="ECO:0000313" key="8">
    <source>
        <dbReference type="Proteomes" id="UP000638648"/>
    </source>
</evidence>
<dbReference type="Pfam" id="PF08240">
    <property type="entry name" value="ADH_N"/>
    <property type="match status" value="1"/>
</dbReference>
<dbReference type="PANTHER" id="PTHR44154:SF1">
    <property type="entry name" value="QUINONE OXIDOREDUCTASE"/>
    <property type="match status" value="1"/>
</dbReference>
<dbReference type="InterPro" id="IPR002364">
    <property type="entry name" value="Quin_OxRdtase/zeta-crystal_CS"/>
</dbReference>
<evidence type="ECO:0000256" key="4">
    <source>
        <dbReference type="ARBA" id="ARBA00022857"/>
    </source>
</evidence>
<gene>
    <name evidence="7" type="ORF">HEB94_006151</name>
</gene>
<dbReference type="SMART" id="SM00829">
    <property type="entry name" value="PKS_ER"/>
    <property type="match status" value="1"/>
</dbReference>
<dbReference type="AlphaFoldDB" id="A0A927RMT8"/>
<sequence>MADTYRAVVFSEYGDPDVLRIVERDAPRPGPGEVRIAVRAAGVNPIDWKVRSGVMPLVPAGGFPSVPGVDVAGVVEEVGEGVTEYAVGDEVLGAASSGSYAEVAVAPVEKITAKPSEVSWEVAGGLSVAATTTYRVFALLDLTPGETVLIDGAAGGVGTVAVQVARHRGLTVIGTASERNHDYLRSLGAIPVTYGDGLADRVRAVAPQGVDAAVDASGRGSLATLVDLTGGPERVVTIADGAAADLGVRFTFGGPDEVPGSLADAVALVATGKLILPIARTYSLAEAASAHWDSEAGHVQGKLVLLTS</sequence>
<dbReference type="EMBL" id="JADBEM010000001">
    <property type="protein sequence ID" value="MBE1609303.1"/>
    <property type="molecule type" value="Genomic_DNA"/>
</dbReference>
<dbReference type="Gene3D" id="3.40.50.720">
    <property type="entry name" value="NAD(P)-binding Rossmann-like Domain"/>
    <property type="match status" value="1"/>
</dbReference>
<evidence type="ECO:0000259" key="6">
    <source>
        <dbReference type="SMART" id="SM00829"/>
    </source>
</evidence>
<keyword evidence="5" id="KW-0694">RNA-binding</keyword>
<dbReference type="Pfam" id="PF13602">
    <property type="entry name" value="ADH_zinc_N_2"/>
    <property type="match status" value="1"/>
</dbReference>
<dbReference type="GO" id="GO:0016491">
    <property type="term" value="F:oxidoreductase activity"/>
    <property type="evidence" value="ECO:0007669"/>
    <property type="project" value="InterPro"/>
</dbReference>
<dbReference type="InterPro" id="IPR020843">
    <property type="entry name" value="ER"/>
</dbReference>
<dbReference type="InterPro" id="IPR011032">
    <property type="entry name" value="GroES-like_sf"/>
</dbReference>
<dbReference type="InterPro" id="IPR013154">
    <property type="entry name" value="ADH-like_N"/>
</dbReference>
<dbReference type="InterPro" id="IPR036291">
    <property type="entry name" value="NAD(P)-bd_dom_sf"/>
</dbReference>
<dbReference type="Proteomes" id="UP000638648">
    <property type="component" value="Unassembled WGS sequence"/>
</dbReference>